<comment type="caution">
    <text evidence="6">The sequence shown here is derived from an EMBL/GenBank/DDBJ whole genome shotgun (WGS) entry which is preliminary data.</text>
</comment>
<evidence type="ECO:0000256" key="2">
    <source>
        <dbReference type="ARBA" id="ARBA00023125"/>
    </source>
</evidence>
<dbReference type="InterPro" id="IPR050109">
    <property type="entry name" value="HTH-type_TetR-like_transc_reg"/>
</dbReference>
<dbReference type="PROSITE" id="PS01081">
    <property type="entry name" value="HTH_TETR_1"/>
    <property type="match status" value="1"/>
</dbReference>
<dbReference type="GO" id="GO:0003700">
    <property type="term" value="F:DNA-binding transcription factor activity"/>
    <property type="evidence" value="ECO:0007669"/>
    <property type="project" value="TreeGrafter"/>
</dbReference>
<proteinExistence type="predicted"/>
<dbReference type="InterPro" id="IPR023772">
    <property type="entry name" value="DNA-bd_HTH_TetR-type_CS"/>
</dbReference>
<evidence type="ECO:0000256" key="3">
    <source>
        <dbReference type="ARBA" id="ARBA00023163"/>
    </source>
</evidence>
<dbReference type="GO" id="GO:0000976">
    <property type="term" value="F:transcription cis-regulatory region binding"/>
    <property type="evidence" value="ECO:0007669"/>
    <property type="project" value="TreeGrafter"/>
</dbReference>
<keyword evidence="1" id="KW-0805">Transcription regulation</keyword>
<evidence type="ECO:0000256" key="1">
    <source>
        <dbReference type="ARBA" id="ARBA00023015"/>
    </source>
</evidence>
<dbReference type="PROSITE" id="PS50977">
    <property type="entry name" value="HTH_TETR_2"/>
    <property type="match status" value="1"/>
</dbReference>
<dbReference type="AlphaFoldDB" id="A0A372JTR5"/>
<dbReference type="PANTHER" id="PTHR30055:SF238">
    <property type="entry name" value="MYCOFACTOCIN BIOSYNTHESIS TRANSCRIPTIONAL REGULATOR MFTR-RELATED"/>
    <property type="match status" value="1"/>
</dbReference>
<dbReference type="OrthoDB" id="3472897at2"/>
<sequence>MPSSSETTRDRILAAAIDVIKARGVVAATTKEIARAAGVSEGSLYNHFENKTALFGAALGEVTSAARTAVMTLIASAGEATVPENLARFASEMVRFYAELLPMTGPVLADPELIAWLRTHTPSPGAPPPQDGRAEPGALGAGALAGPVLGVAGVTAYLEAEQRNGRIRGDAPTAQLAGALLGSCQLHAFLTRLAGADAVTAGAKLPERPEDHATGLVDAVMTGHLA</sequence>
<keyword evidence="2 4" id="KW-0238">DNA-binding</keyword>
<accession>A0A372JTR5</accession>
<dbReference type="PANTHER" id="PTHR30055">
    <property type="entry name" value="HTH-TYPE TRANSCRIPTIONAL REGULATOR RUTR"/>
    <property type="match status" value="1"/>
</dbReference>
<evidence type="ECO:0000313" key="6">
    <source>
        <dbReference type="EMBL" id="RFU43329.1"/>
    </source>
</evidence>
<dbReference type="Pfam" id="PF00440">
    <property type="entry name" value="TetR_N"/>
    <property type="match status" value="1"/>
</dbReference>
<dbReference type="Gene3D" id="1.10.357.10">
    <property type="entry name" value="Tetracycline Repressor, domain 2"/>
    <property type="match status" value="1"/>
</dbReference>
<feature type="domain" description="HTH tetR-type" evidence="5">
    <location>
        <begin position="6"/>
        <end position="66"/>
    </location>
</feature>
<protein>
    <submittedName>
        <fullName evidence="6">TetR/AcrR family transcriptional regulator</fullName>
    </submittedName>
</protein>
<reference evidence="6 7" key="1">
    <citation type="submission" date="2018-08" db="EMBL/GenBank/DDBJ databases">
        <title>Actinomadura jelena sp. nov., a novel Actinomycete isolated from soil in Chad.</title>
        <authorList>
            <person name="Shi L."/>
        </authorList>
    </citation>
    <scope>NUCLEOTIDE SEQUENCE [LARGE SCALE GENOMIC DNA]</scope>
    <source>
        <strain evidence="6 7">NEAU-G17</strain>
    </source>
</reference>
<dbReference type="SUPFAM" id="SSF46689">
    <property type="entry name" value="Homeodomain-like"/>
    <property type="match status" value="1"/>
</dbReference>
<keyword evidence="7" id="KW-1185">Reference proteome</keyword>
<gene>
    <name evidence="6" type="ORF">DZF91_01750</name>
</gene>
<organism evidence="6 7">
    <name type="scientific">Actinomadura logoneensis</name>
    <dbReference type="NCBI Taxonomy" id="2293572"/>
    <lineage>
        <taxon>Bacteria</taxon>
        <taxon>Bacillati</taxon>
        <taxon>Actinomycetota</taxon>
        <taxon>Actinomycetes</taxon>
        <taxon>Streptosporangiales</taxon>
        <taxon>Thermomonosporaceae</taxon>
        <taxon>Actinomadura</taxon>
    </lineage>
</organism>
<dbReference type="RefSeq" id="WP_117355766.1">
    <property type="nucleotide sequence ID" value="NZ_QURH01000031.1"/>
</dbReference>
<keyword evidence="3" id="KW-0804">Transcription</keyword>
<evidence type="ECO:0000313" key="7">
    <source>
        <dbReference type="Proteomes" id="UP000261811"/>
    </source>
</evidence>
<name>A0A372JTR5_9ACTN</name>
<dbReference type="PRINTS" id="PR00455">
    <property type="entry name" value="HTHTETR"/>
</dbReference>
<evidence type="ECO:0000256" key="4">
    <source>
        <dbReference type="PROSITE-ProRule" id="PRU00335"/>
    </source>
</evidence>
<dbReference type="InterPro" id="IPR009057">
    <property type="entry name" value="Homeodomain-like_sf"/>
</dbReference>
<dbReference type="EMBL" id="QURH01000031">
    <property type="protein sequence ID" value="RFU43329.1"/>
    <property type="molecule type" value="Genomic_DNA"/>
</dbReference>
<dbReference type="Proteomes" id="UP000261811">
    <property type="component" value="Unassembled WGS sequence"/>
</dbReference>
<feature type="DNA-binding region" description="H-T-H motif" evidence="4">
    <location>
        <begin position="29"/>
        <end position="48"/>
    </location>
</feature>
<dbReference type="InterPro" id="IPR001647">
    <property type="entry name" value="HTH_TetR"/>
</dbReference>
<evidence type="ECO:0000259" key="5">
    <source>
        <dbReference type="PROSITE" id="PS50977"/>
    </source>
</evidence>